<feature type="transmembrane region" description="Helical" evidence="8">
    <location>
        <begin position="6"/>
        <end position="25"/>
    </location>
</feature>
<dbReference type="Proteomes" id="UP001138768">
    <property type="component" value="Unassembled WGS sequence"/>
</dbReference>
<dbReference type="PRINTS" id="PR01434">
    <property type="entry name" value="NADHDHGNASE5"/>
</dbReference>
<feature type="transmembrane region" description="Helical" evidence="8">
    <location>
        <begin position="276"/>
        <end position="295"/>
    </location>
</feature>
<dbReference type="Pfam" id="PF00662">
    <property type="entry name" value="Proton_antipo_N"/>
    <property type="match status" value="1"/>
</dbReference>
<dbReference type="InterPro" id="IPR001516">
    <property type="entry name" value="Proton_antipo_N"/>
</dbReference>
<evidence type="ECO:0000256" key="6">
    <source>
        <dbReference type="ARBA" id="ARBA00023136"/>
    </source>
</evidence>
<dbReference type="EMBL" id="NRRY01000020">
    <property type="protein sequence ID" value="MBK1619362.1"/>
    <property type="molecule type" value="Genomic_DNA"/>
</dbReference>
<evidence type="ECO:0000256" key="2">
    <source>
        <dbReference type="ARBA" id="ARBA00005346"/>
    </source>
</evidence>
<evidence type="ECO:0000256" key="4">
    <source>
        <dbReference type="ARBA" id="ARBA00022692"/>
    </source>
</evidence>
<keyword evidence="6 8" id="KW-0472">Membrane</keyword>
<keyword evidence="4 7" id="KW-0812">Transmembrane</keyword>
<feature type="transmembrane region" description="Helical" evidence="8">
    <location>
        <begin position="375"/>
        <end position="401"/>
    </location>
</feature>
<accession>A0A9X0W969</accession>
<feature type="transmembrane region" description="Helical" evidence="8">
    <location>
        <begin position="461"/>
        <end position="481"/>
    </location>
</feature>
<protein>
    <submittedName>
        <fullName evidence="11">Proton-conducting membrane transporter</fullName>
    </submittedName>
</protein>
<feature type="transmembrane region" description="Helical" evidence="8">
    <location>
        <begin position="246"/>
        <end position="264"/>
    </location>
</feature>
<feature type="transmembrane region" description="Helical" evidence="8">
    <location>
        <begin position="162"/>
        <end position="183"/>
    </location>
</feature>
<feature type="transmembrane region" description="Helical" evidence="8">
    <location>
        <begin position="115"/>
        <end position="142"/>
    </location>
</feature>
<feature type="transmembrane region" description="Helical" evidence="8">
    <location>
        <begin position="204"/>
        <end position="226"/>
    </location>
</feature>
<dbReference type="PANTHER" id="PTHR42703">
    <property type="entry name" value="NADH DEHYDROGENASE"/>
    <property type="match status" value="1"/>
</dbReference>
<comment type="similarity">
    <text evidence="2">Belongs to the CPA3 antiporters (TC 2.A.63) subunit D family.</text>
</comment>
<keyword evidence="3" id="KW-1003">Cell membrane</keyword>
<feature type="domain" description="NADH-Ubiquinone oxidoreductase (complex I) chain 5 N-terminal" evidence="10">
    <location>
        <begin position="72"/>
        <end position="113"/>
    </location>
</feature>
<dbReference type="InterPro" id="IPR001750">
    <property type="entry name" value="ND/Mrp_TM"/>
</dbReference>
<gene>
    <name evidence="11" type="ORF">CKO42_13120</name>
</gene>
<dbReference type="GO" id="GO:0005886">
    <property type="term" value="C:plasma membrane"/>
    <property type="evidence" value="ECO:0007669"/>
    <property type="project" value="UniProtKB-SubCell"/>
</dbReference>
<dbReference type="Pfam" id="PF00361">
    <property type="entry name" value="Proton_antipo_M"/>
    <property type="match status" value="1"/>
</dbReference>
<feature type="transmembrane region" description="Helical" evidence="8">
    <location>
        <begin position="37"/>
        <end position="61"/>
    </location>
</feature>
<organism evidence="11 12">
    <name type="scientific">Lamprobacter modestohalophilus</name>
    <dbReference type="NCBI Taxonomy" id="1064514"/>
    <lineage>
        <taxon>Bacteria</taxon>
        <taxon>Pseudomonadati</taxon>
        <taxon>Pseudomonadota</taxon>
        <taxon>Gammaproteobacteria</taxon>
        <taxon>Chromatiales</taxon>
        <taxon>Chromatiaceae</taxon>
        <taxon>Lamprobacter</taxon>
    </lineage>
</organism>
<keyword evidence="12" id="KW-1185">Reference proteome</keyword>
<evidence type="ECO:0000259" key="10">
    <source>
        <dbReference type="Pfam" id="PF00662"/>
    </source>
</evidence>
<dbReference type="InterPro" id="IPR050586">
    <property type="entry name" value="CPA3_Na-H_Antiporter_D"/>
</dbReference>
<dbReference type="PANTHER" id="PTHR42703:SF1">
    <property type="entry name" value="NA(+)_H(+) ANTIPORTER SUBUNIT D1"/>
    <property type="match status" value="1"/>
</dbReference>
<feature type="transmembrane region" description="Helical" evidence="8">
    <location>
        <begin position="315"/>
        <end position="338"/>
    </location>
</feature>
<feature type="transmembrane region" description="Helical" evidence="8">
    <location>
        <begin position="81"/>
        <end position="103"/>
    </location>
</feature>
<evidence type="ECO:0000256" key="5">
    <source>
        <dbReference type="ARBA" id="ARBA00022989"/>
    </source>
</evidence>
<proteinExistence type="inferred from homology"/>
<name>A0A9X0W969_9GAMM</name>
<sequence length="499" mass="53476">MTWTTLLPAAILLSSLVPGALIFLLREESHVLRGVLNMAGAIIKLVLVAVLIWGVFLGVVFESRVTIAPGLDLVLHADALSVLFVTLSTVLWLVTTIYAIGYLEHSPNRSRFFGFFSLCVSATVGIALAGNLLTFVIFYEILTLATYPLVAHRGTPDATRGAKIYLAYTMAGGVALLIGAVWLRSLTGPVDFVEGGVLAAMPEALHPQLIAIFLFLLVGLGVKAALFPFHGWLPQSMVAPAPVSSLLHAVAVVKAGAFGIVRVVYDVYGVEFASQLGLLTILGIMASFTIVYGSVMALTQDGLKKRLAYSTVSQVSYIALGASILGPVATIGGMVHLVHQGIMKITLFFCAGNYAETLGVHKVSQMDGVGRRMPWTTLAFSVGALGMIGIPPIAGFVSKWYLGLGAVEAGEHWVLLILAASTLLNAAYFLPILYKAWFRDPPQEWPNEHVFDSRFETMGALLWPPVITAALCIIAGLLAAAPFSPLEWATLIARREYQP</sequence>
<feature type="transmembrane region" description="Helical" evidence="8">
    <location>
        <begin position="413"/>
        <end position="434"/>
    </location>
</feature>
<evidence type="ECO:0000256" key="3">
    <source>
        <dbReference type="ARBA" id="ARBA00022475"/>
    </source>
</evidence>
<evidence type="ECO:0000259" key="9">
    <source>
        <dbReference type="Pfam" id="PF00361"/>
    </source>
</evidence>
<evidence type="ECO:0000256" key="8">
    <source>
        <dbReference type="SAM" id="Phobius"/>
    </source>
</evidence>
<evidence type="ECO:0000313" key="11">
    <source>
        <dbReference type="EMBL" id="MBK1619362.1"/>
    </source>
</evidence>
<evidence type="ECO:0000313" key="12">
    <source>
        <dbReference type="Proteomes" id="UP001138768"/>
    </source>
</evidence>
<dbReference type="AlphaFoldDB" id="A0A9X0W969"/>
<comment type="caution">
    <text evidence="11">The sequence shown here is derived from an EMBL/GenBank/DDBJ whole genome shotgun (WGS) entry which is preliminary data.</text>
</comment>
<comment type="subcellular location">
    <subcellularLocation>
        <location evidence="1">Cell membrane</location>
        <topology evidence="1">Multi-pass membrane protein</topology>
    </subcellularLocation>
    <subcellularLocation>
        <location evidence="7">Membrane</location>
        <topology evidence="7">Multi-pass membrane protein</topology>
    </subcellularLocation>
</comment>
<evidence type="ECO:0000256" key="7">
    <source>
        <dbReference type="RuleBase" id="RU000320"/>
    </source>
</evidence>
<reference evidence="11 12" key="1">
    <citation type="journal article" date="2020" name="Microorganisms">
        <title>Osmotic Adaptation and Compatible Solute Biosynthesis of Phototrophic Bacteria as Revealed from Genome Analyses.</title>
        <authorList>
            <person name="Imhoff J.F."/>
            <person name="Rahn T."/>
            <person name="Kunzel S."/>
            <person name="Keller A."/>
            <person name="Neulinger S.C."/>
        </authorList>
    </citation>
    <scope>NUCLEOTIDE SEQUENCE [LARGE SCALE GENOMIC DNA]</scope>
    <source>
        <strain evidence="11 12">DSM 25653</strain>
    </source>
</reference>
<feature type="domain" description="NADH:quinone oxidoreductase/Mrp antiporter transmembrane" evidence="9">
    <location>
        <begin position="129"/>
        <end position="422"/>
    </location>
</feature>
<keyword evidence="5 8" id="KW-1133">Transmembrane helix</keyword>
<evidence type="ECO:0000256" key="1">
    <source>
        <dbReference type="ARBA" id="ARBA00004651"/>
    </source>
</evidence>